<keyword evidence="6" id="KW-0067">ATP-binding</keyword>
<evidence type="ECO:0000256" key="9">
    <source>
        <dbReference type="SAM" id="MobiDB-lite"/>
    </source>
</evidence>
<evidence type="ECO:0000256" key="7">
    <source>
        <dbReference type="ARBA" id="ARBA00047899"/>
    </source>
</evidence>
<keyword evidence="3" id="KW-0808">Transferase</keyword>
<reference evidence="11 12" key="1">
    <citation type="journal article" date="2017" name="Int. J. Parasitol.">
        <title>The genome of the protozoan parasite Cystoisospora suis and a reverse vaccinology approach to identify vaccine candidates.</title>
        <authorList>
            <person name="Palmieri N."/>
            <person name="Shrestha A."/>
            <person name="Ruttkowski B."/>
            <person name="Beck T."/>
            <person name="Vogl C."/>
            <person name="Tomley F."/>
            <person name="Blake D.P."/>
            <person name="Joachim A."/>
        </authorList>
    </citation>
    <scope>NUCLEOTIDE SEQUENCE [LARGE SCALE GENOMIC DNA]</scope>
    <source>
        <strain evidence="11 12">Wien I</strain>
    </source>
</reference>
<sequence>MDFAAGGDIATRIKEQRRTGQRFDEALVRRWIAQAAVALTYLHSMHILHRDLKPQNLFLTADDDLLIGDFGIAKVLESPVACTQTTIGTPYYLSPELCRGEKYSLPADIWSLGCILYELATLTVPFHASDLKGLVDAISALPIPGMPSVYSDELRQLCAEMLSRDPAKRPTASQIMRLPFMKDEIDKFKERRSRNSNPGPLLPAPGAPSAVRAA</sequence>
<dbReference type="EC" id="2.7.11.1" evidence="1"/>
<evidence type="ECO:0000256" key="4">
    <source>
        <dbReference type="ARBA" id="ARBA00022741"/>
    </source>
</evidence>
<dbReference type="RefSeq" id="XP_067926011.1">
    <property type="nucleotide sequence ID" value="XM_068062012.1"/>
</dbReference>
<dbReference type="InterPro" id="IPR051131">
    <property type="entry name" value="NEK_Ser/Thr_kinase_NIMA"/>
</dbReference>
<evidence type="ECO:0000313" key="11">
    <source>
        <dbReference type="EMBL" id="PHJ24338.1"/>
    </source>
</evidence>
<comment type="caution">
    <text evidence="11">The sequence shown here is derived from an EMBL/GenBank/DDBJ whole genome shotgun (WGS) entry which is preliminary data.</text>
</comment>
<dbReference type="InterPro" id="IPR011009">
    <property type="entry name" value="Kinase-like_dom_sf"/>
</dbReference>
<dbReference type="PANTHER" id="PTHR44899">
    <property type="entry name" value="CAMK FAMILY PROTEIN KINASE"/>
    <property type="match status" value="1"/>
</dbReference>
<name>A0A2C6LAF6_9APIC</name>
<accession>A0A2C6LAF6</accession>
<dbReference type="GO" id="GO:0004674">
    <property type="term" value="F:protein serine/threonine kinase activity"/>
    <property type="evidence" value="ECO:0007669"/>
    <property type="project" value="UniProtKB-KW"/>
</dbReference>
<protein>
    <recommendedName>
        <fullName evidence="1">non-specific serine/threonine protein kinase</fullName>
        <ecNumber evidence="1">2.7.11.1</ecNumber>
    </recommendedName>
</protein>
<proteinExistence type="predicted"/>
<evidence type="ECO:0000256" key="6">
    <source>
        <dbReference type="ARBA" id="ARBA00022840"/>
    </source>
</evidence>
<evidence type="ECO:0000259" key="10">
    <source>
        <dbReference type="PROSITE" id="PS50011"/>
    </source>
</evidence>
<evidence type="ECO:0000256" key="8">
    <source>
        <dbReference type="ARBA" id="ARBA00048679"/>
    </source>
</evidence>
<dbReference type="PROSITE" id="PS00108">
    <property type="entry name" value="PROTEIN_KINASE_ST"/>
    <property type="match status" value="1"/>
</dbReference>
<dbReference type="EMBL" id="MIGC01000723">
    <property type="protein sequence ID" value="PHJ24338.1"/>
    <property type="molecule type" value="Genomic_DNA"/>
</dbReference>
<keyword evidence="5 11" id="KW-0418">Kinase</keyword>
<dbReference type="OrthoDB" id="248923at2759"/>
<dbReference type="GeneID" id="94425223"/>
<keyword evidence="4" id="KW-0547">Nucleotide-binding</keyword>
<feature type="domain" description="Protein kinase" evidence="10">
    <location>
        <begin position="1"/>
        <end position="181"/>
    </location>
</feature>
<dbReference type="PANTHER" id="PTHR44899:SF3">
    <property type="entry name" value="SERINE_THREONINE-PROTEIN KINASE NEK1"/>
    <property type="match status" value="1"/>
</dbReference>
<dbReference type="PROSITE" id="PS50011">
    <property type="entry name" value="PROTEIN_KINASE_DOM"/>
    <property type="match status" value="1"/>
</dbReference>
<feature type="region of interest" description="Disordered" evidence="9">
    <location>
        <begin position="189"/>
        <end position="214"/>
    </location>
</feature>
<evidence type="ECO:0000313" key="12">
    <source>
        <dbReference type="Proteomes" id="UP000221165"/>
    </source>
</evidence>
<organism evidence="11 12">
    <name type="scientific">Cystoisospora suis</name>
    <dbReference type="NCBI Taxonomy" id="483139"/>
    <lineage>
        <taxon>Eukaryota</taxon>
        <taxon>Sar</taxon>
        <taxon>Alveolata</taxon>
        <taxon>Apicomplexa</taxon>
        <taxon>Conoidasida</taxon>
        <taxon>Coccidia</taxon>
        <taxon>Eucoccidiorida</taxon>
        <taxon>Eimeriorina</taxon>
        <taxon>Sarcocystidae</taxon>
        <taxon>Cystoisospora</taxon>
    </lineage>
</organism>
<gene>
    <name evidence="11" type="ORF">CSUI_001809</name>
</gene>
<dbReference type="PRINTS" id="PR00109">
    <property type="entry name" value="TYRKINASE"/>
</dbReference>
<comment type="catalytic activity">
    <reaction evidence="8">
        <text>L-seryl-[protein] + ATP = O-phospho-L-seryl-[protein] + ADP + H(+)</text>
        <dbReference type="Rhea" id="RHEA:17989"/>
        <dbReference type="Rhea" id="RHEA-COMP:9863"/>
        <dbReference type="Rhea" id="RHEA-COMP:11604"/>
        <dbReference type="ChEBI" id="CHEBI:15378"/>
        <dbReference type="ChEBI" id="CHEBI:29999"/>
        <dbReference type="ChEBI" id="CHEBI:30616"/>
        <dbReference type="ChEBI" id="CHEBI:83421"/>
        <dbReference type="ChEBI" id="CHEBI:456216"/>
        <dbReference type="EC" id="2.7.11.1"/>
    </reaction>
</comment>
<dbReference type="SMART" id="SM00220">
    <property type="entry name" value="S_TKc"/>
    <property type="match status" value="1"/>
</dbReference>
<dbReference type="Proteomes" id="UP000221165">
    <property type="component" value="Unassembled WGS sequence"/>
</dbReference>
<dbReference type="SUPFAM" id="SSF56112">
    <property type="entry name" value="Protein kinase-like (PK-like)"/>
    <property type="match status" value="1"/>
</dbReference>
<dbReference type="InterPro" id="IPR000719">
    <property type="entry name" value="Prot_kinase_dom"/>
</dbReference>
<dbReference type="Gene3D" id="1.10.510.10">
    <property type="entry name" value="Transferase(Phosphotransferase) domain 1"/>
    <property type="match status" value="1"/>
</dbReference>
<dbReference type="InterPro" id="IPR008271">
    <property type="entry name" value="Ser/Thr_kinase_AS"/>
</dbReference>
<dbReference type="InterPro" id="IPR001245">
    <property type="entry name" value="Ser-Thr/Tyr_kinase_cat_dom"/>
</dbReference>
<dbReference type="Pfam" id="PF00069">
    <property type="entry name" value="Pkinase"/>
    <property type="match status" value="1"/>
</dbReference>
<comment type="catalytic activity">
    <reaction evidence="7">
        <text>L-threonyl-[protein] + ATP = O-phospho-L-threonyl-[protein] + ADP + H(+)</text>
        <dbReference type="Rhea" id="RHEA:46608"/>
        <dbReference type="Rhea" id="RHEA-COMP:11060"/>
        <dbReference type="Rhea" id="RHEA-COMP:11605"/>
        <dbReference type="ChEBI" id="CHEBI:15378"/>
        <dbReference type="ChEBI" id="CHEBI:30013"/>
        <dbReference type="ChEBI" id="CHEBI:30616"/>
        <dbReference type="ChEBI" id="CHEBI:61977"/>
        <dbReference type="ChEBI" id="CHEBI:456216"/>
        <dbReference type="EC" id="2.7.11.1"/>
    </reaction>
</comment>
<dbReference type="VEuPathDB" id="ToxoDB:CSUI_001809"/>
<evidence type="ECO:0000256" key="2">
    <source>
        <dbReference type="ARBA" id="ARBA00022527"/>
    </source>
</evidence>
<keyword evidence="2" id="KW-0723">Serine/threonine-protein kinase</keyword>
<evidence type="ECO:0000256" key="3">
    <source>
        <dbReference type="ARBA" id="ARBA00022679"/>
    </source>
</evidence>
<dbReference type="AlphaFoldDB" id="A0A2C6LAF6"/>
<evidence type="ECO:0000256" key="5">
    <source>
        <dbReference type="ARBA" id="ARBA00022777"/>
    </source>
</evidence>
<evidence type="ECO:0000256" key="1">
    <source>
        <dbReference type="ARBA" id="ARBA00012513"/>
    </source>
</evidence>
<dbReference type="GO" id="GO:0005524">
    <property type="term" value="F:ATP binding"/>
    <property type="evidence" value="ECO:0007669"/>
    <property type="project" value="UniProtKB-KW"/>
</dbReference>
<keyword evidence="12" id="KW-1185">Reference proteome</keyword>